<reference evidence="2 3" key="1">
    <citation type="submission" date="2020-04" db="EMBL/GenBank/DDBJ databases">
        <title>Massilia sp. RP-1-19 isolated from soil.</title>
        <authorList>
            <person name="Dahal R.H."/>
        </authorList>
    </citation>
    <scope>NUCLEOTIDE SEQUENCE [LARGE SCALE GENOMIC DNA]</scope>
    <source>
        <strain evidence="2 3">RP-1-19</strain>
    </source>
</reference>
<evidence type="ECO:0000313" key="2">
    <source>
        <dbReference type="EMBL" id="NML62187.1"/>
    </source>
</evidence>
<name>A0A848HMG0_9BURK</name>
<comment type="caution">
    <text evidence="2">The sequence shown here is derived from an EMBL/GenBank/DDBJ whole genome shotgun (WGS) entry which is preliminary data.</text>
</comment>
<feature type="compositionally biased region" description="Basic and acidic residues" evidence="1">
    <location>
        <begin position="1"/>
        <end position="17"/>
    </location>
</feature>
<dbReference type="EMBL" id="JABBGG010000007">
    <property type="protein sequence ID" value="NML62187.1"/>
    <property type="molecule type" value="Genomic_DNA"/>
</dbReference>
<dbReference type="AlphaFoldDB" id="A0A848HMG0"/>
<proteinExistence type="predicted"/>
<evidence type="ECO:0000256" key="1">
    <source>
        <dbReference type="SAM" id="MobiDB-lite"/>
    </source>
</evidence>
<gene>
    <name evidence="2" type="ORF">HHL21_14095</name>
</gene>
<organism evidence="2 3">
    <name type="scientific">Massilia polaris</name>
    <dbReference type="NCBI Taxonomy" id="2728846"/>
    <lineage>
        <taxon>Bacteria</taxon>
        <taxon>Pseudomonadati</taxon>
        <taxon>Pseudomonadota</taxon>
        <taxon>Betaproteobacteria</taxon>
        <taxon>Burkholderiales</taxon>
        <taxon>Oxalobacteraceae</taxon>
        <taxon>Telluria group</taxon>
        <taxon>Massilia</taxon>
    </lineage>
</organism>
<keyword evidence="3" id="KW-1185">Reference proteome</keyword>
<accession>A0A848HMG0</accession>
<protein>
    <submittedName>
        <fullName evidence="2">Uncharacterized protein</fullName>
    </submittedName>
</protein>
<evidence type="ECO:0000313" key="3">
    <source>
        <dbReference type="Proteomes" id="UP000583752"/>
    </source>
</evidence>
<dbReference type="Proteomes" id="UP000583752">
    <property type="component" value="Unassembled WGS sequence"/>
</dbReference>
<sequence>MSKHNQDKSEQLQREEQQVQQEANENRQNAETEEVAGRHKNDGQKSHEGADKGPRGQ</sequence>
<feature type="region of interest" description="Disordered" evidence="1">
    <location>
        <begin position="1"/>
        <end position="57"/>
    </location>
</feature>
<dbReference type="RefSeq" id="WP_169466882.1">
    <property type="nucleotide sequence ID" value="NZ_JABBGG010000007.1"/>
</dbReference>
<feature type="compositionally biased region" description="Basic and acidic residues" evidence="1">
    <location>
        <begin position="24"/>
        <end position="57"/>
    </location>
</feature>